<feature type="region of interest" description="Disordered" evidence="1">
    <location>
        <begin position="151"/>
        <end position="174"/>
    </location>
</feature>
<feature type="compositionally biased region" description="Basic residues" evidence="1">
    <location>
        <begin position="301"/>
        <end position="311"/>
    </location>
</feature>
<feature type="compositionally biased region" description="Basic and acidic residues" evidence="1">
    <location>
        <begin position="210"/>
        <end position="232"/>
    </location>
</feature>
<dbReference type="SUPFAM" id="SSF51445">
    <property type="entry name" value="(Trans)glycosidases"/>
    <property type="match status" value="1"/>
</dbReference>
<dbReference type="PANTHER" id="PTHR45708:SF35">
    <property type="entry name" value="CHITINASE"/>
    <property type="match status" value="1"/>
</dbReference>
<dbReference type="EMBL" id="PQIB02000003">
    <property type="protein sequence ID" value="RLN28702.1"/>
    <property type="molecule type" value="Genomic_DNA"/>
</dbReference>
<dbReference type="GO" id="GO:0005576">
    <property type="term" value="C:extracellular region"/>
    <property type="evidence" value="ECO:0007669"/>
    <property type="project" value="TreeGrafter"/>
</dbReference>
<comment type="caution">
    <text evidence="3">The sequence shown here is derived from an EMBL/GenBank/DDBJ whole genome shotgun (WGS) entry which is preliminary data.</text>
</comment>
<dbReference type="Gene3D" id="3.20.20.80">
    <property type="entry name" value="Glycosidases"/>
    <property type="match status" value="1"/>
</dbReference>
<feature type="region of interest" description="Disordered" evidence="1">
    <location>
        <begin position="209"/>
        <end position="321"/>
    </location>
</feature>
<feature type="compositionally biased region" description="Basic residues" evidence="1">
    <location>
        <begin position="151"/>
        <end position="169"/>
    </location>
</feature>
<reference evidence="4" key="1">
    <citation type="journal article" date="2019" name="Nat. Commun.">
        <title>The genome of broomcorn millet.</title>
        <authorList>
            <person name="Zou C."/>
            <person name="Miki D."/>
            <person name="Li D."/>
            <person name="Tang Q."/>
            <person name="Xiao L."/>
            <person name="Rajput S."/>
            <person name="Deng P."/>
            <person name="Jia W."/>
            <person name="Huang R."/>
            <person name="Zhang M."/>
            <person name="Sun Y."/>
            <person name="Hu J."/>
            <person name="Fu X."/>
            <person name="Schnable P.S."/>
            <person name="Li F."/>
            <person name="Zhang H."/>
            <person name="Feng B."/>
            <person name="Zhu X."/>
            <person name="Liu R."/>
            <person name="Schnable J.C."/>
            <person name="Zhu J.-K."/>
            <person name="Zhang H."/>
        </authorList>
    </citation>
    <scope>NUCLEOTIDE SEQUENCE [LARGE SCALE GENOMIC DNA]</scope>
</reference>
<gene>
    <name evidence="3" type="ORF">C2845_PM05G32950</name>
</gene>
<dbReference type="InterPro" id="IPR017853">
    <property type="entry name" value="GH"/>
</dbReference>
<keyword evidence="4" id="KW-1185">Reference proteome</keyword>
<dbReference type="Proteomes" id="UP000275267">
    <property type="component" value="Unassembled WGS sequence"/>
</dbReference>
<dbReference type="AlphaFoldDB" id="A0A3L6SW61"/>
<evidence type="ECO:0000259" key="2">
    <source>
        <dbReference type="Pfam" id="PF00704"/>
    </source>
</evidence>
<dbReference type="PANTHER" id="PTHR45708">
    <property type="entry name" value="ENDOCHITINASE"/>
    <property type="match status" value="1"/>
</dbReference>
<dbReference type="STRING" id="4540.A0A3L6SW61"/>
<dbReference type="InterPro" id="IPR050542">
    <property type="entry name" value="Glycosyl_Hydrlase18_Chitinase"/>
</dbReference>
<name>A0A3L6SW61_PANMI</name>
<feature type="compositionally biased region" description="Gly residues" evidence="1">
    <location>
        <begin position="239"/>
        <end position="258"/>
    </location>
</feature>
<feature type="domain" description="GH18" evidence="2">
    <location>
        <begin position="47"/>
        <end position="145"/>
    </location>
</feature>
<dbReference type="GO" id="GO:0004568">
    <property type="term" value="F:chitinase activity"/>
    <property type="evidence" value="ECO:0007669"/>
    <property type="project" value="TreeGrafter"/>
</dbReference>
<organism evidence="3 4">
    <name type="scientific">Panicum miliaceum</name>
    <name type="common">Proso millet</name>
    <name type="synonym">Broomcorn millet</name>
    <dbReference type="NCBI Taxonomy" id="4540"/>
    <lineage>
        <taxon>Eukaryota</taxon>
        <taxon>Viridiplantae</taxon>
        <taxon>Streptophyta</taxon>
        <taxon>Embryophyta</taxon>
        <taxon>Tracheophyta</taxon>
        <taxon>Spermatophyta</taxon>
        <taxon>Magnoliopsida</taxon>
        <taxon>Liliopsida</taxon>
        <taxon>Poales</taxon>
        <taxon>Poaceae</taxon>
        <taxon>PACMAD clade</taxon>
        <taxon>Panicoideae</taxon>
        <taxon>Panicodae</taxon>
        <taxon>Paniceae</taxon>
        <taxon>Panicinae</taxon>
        <taxon>Panicum</taxon>
        <taxon>Panicum sect. Panicum</taxon>
    </lineage>
</organism>
<proteinExistence type="predicted"/>
<dbReference type="GO" id="GO:0005975">
    <property type="term" value="P:carbohydrate metabolic process"/>
    <property type="evidence" value="ECO:0007669"/>
    <property type="project" value="InterPro"/>
</dbReference>
<evidence type="ECO:0000313" key="4">
    <source>
        <dbReference type="Proteomes" id="UP000275267"/>
    </source>
</evidence>
<protein>
    <submittedName>
        <fullName evidence="3">Acidic endochitinase-like</fullName>
    </submittedName>
</protein>
<accession>A0A3L6SW61</accession>
<dbReference type="OrthoDB" id="6020543at2759"/>
<dbReference type="InterPro" id="IPR001223">
    <property type="entry name" value="Glyco_hydro18_cat"/>
</dbReference>
<dbReference type="Pfam" id="PF00704">
    <property type="entry name" value="Glyco_hydro_18"/>
    <property type="match status" value="1"/>
</dbReference>
<evidence type="ECO:0000313" key="3">
    <source>
        <dbReference type="EMBL" id="RLN28702.1"/>
    </source>
</evidence>
<sequence length="321" mass="33091">MAAGVEIWGGDFGAAAARLRAFVNIAFISAFGNGNGQPPVLNLTNHCEPAAGTCAVYSSDIRSCQASGVKVLISLGGPTPTYSLTPAEEARGLADYLWDNFLGGIGTSASRPLGDAVHDGVDFDIEQCGGDHYDELARALSSRCNGACRSRRRRSARTRTRTSARRSRRGCSAMCGRRAARGDGTWAAGRPRGDACGSGAGAAAATLAARRGDNGGDGGGREGGEDAGEKVKKTAAGCRNGGGNHGRGRTGARGGGGAKKPPQRGLGPRGFAKLERLAAGAKEQWTQGEGIAPEASGRTSSTRHRARHSVHPHASQRDQNR</sequence>
<evidence type="ECO:0000256" key="1">
    <source>
        <dbReference type="SAM" id="MobiDB-lite"/>
    </source>
</evidence>